<feature type="region of interest" description="Disordered" evidence="1">
    <location>
        <begin position="1"/>
        <end position="28"/>
    </location>
</feature>
<keyword evidence="3" id="KW-1185">Reference proteome</keyword>
<protein>
    <submittedName>
        <fullName evidence="2">Uncharacterized protein</fullName>
    </submittedName>
</protein>
<name>G4NH01_PYRO7</name>
<dbReference type="Proteomes" id="UP000009058">
    <property type="component" value="Chromosome 6"/>
</dbReference>
<feature type="region of interest" description="Disordered" evidence="1">
    <location>
        <begin position="46"/>
        <end position="69"/>
    </location>
</feature>
<reference evidence="2 3" key="1">
    <citation type="journal article" date="2005" name="Nature">
        <title>The genome sequence of the rice blast fungus Magnaporthe grisea.</title>
        <authorList>
            <person name="Dean R.A."/>
            <person name="Talbot N.J."/>
            <person name="Ebbole D.J."/>
            <person name="Farman M.L."/>
            <person name="Mitchell T.K."/>
            <person name="Orbach M.J."/>
            <person name="Thon M."/>
            <person name="Kulkarni R."/>
            <person name="Xu J.R."/>
            <person name="Pan H."/>
            <person name="Read N.D."/>
            <person name="Lee Y.H."/>
            <person name="Carbone I."/>
            <person name="Brown D."/>
            <person name="Oh Y.Y."/>
            <person name="Donofrio N."/>
            <person name="Jeong J.S."/>
            <person name="Soanes D.M."/>
            <person name="Djonovic S."/>
            <person name="Kolomiets E."/>
            <person name="Rehmeyer C."/>
            <person name="Li W."/>
            <person name="Harding M."/>
            <person name="Kim S."/>
            <person name="Lebrun M.H."/>
            <person name="Bohnert H."/>
            <person name="Coughlan S."/>
            <person name="Butler J."/>
            <person name="Calvo S."/>
            <person name="Ma L.J."/>
            <person name="Nicol R."/>
            <person name="Purcell S."/>
            <person name="Nusbaum C."/>
            <person name="Galagan J.E."/>
            <person name="Birren B.W."/>
        </authorList>
    </citation>
    <scope>NUCLEOTIDE SEQUENCE [LARGE SCALE GENOMIC DNA]</scope>
    <source>
        <strain evidence="3">70-15 / ATCC MYA-4617 / FGSC 8958</strain>
    </source>
</reference>
<dbReference type="KEGG" id="mgr:MGG_17716"/>
<dbReference type="EMBL" id="CM001236">
    <property type="protein sequence ID" value="EHA47511.1"/>
    <property type="molecule type" value="Genomic_DNA"/>
</dbReference>
<evidence type="ECO:0000256" key="1">
    <source>
        <dbReference type="SAM" id="MobiDB-lite"/>
    </source>
</evidence>
<dbReference type="OrthoDB" id="10452880at2759"/>
<evidence type="ECO:0000313" key="3">
    <source>
        <dbReference type="Proteomes" id="UP000009058"/>
    </source>
</evidence>
<accession>G4NH01</accession>
<feature type="region of interest" description="Disordered" evidence="1">
    <location>
        <begin position="116"/>
        <end position="143"/>
    </location>
</feature>
<reference key="2">
    <citation type="submission" date="2011-05" db="EMBL/GenBank/DDBJ databases">
        <title>The Genome Sequence of Magnaporthe oryzae 70-15.</title>
        <authorList>
            <consortium name="The Broad Institute Genome Sequencing Platform"/>
            <person name="Ma L.-J."/>
            <person name="Dead R."/>
            <person name="Young S.K."/>
            <person name="Zeng Q."/>
            <person name="Gargeya S."/>
            <person name="Fitzgerald M."/>
            <person name="Haas B."/>
            <person name="Abouelleil A."/>
            <person name="Alvarado L."/>
            <person name="Arachchi H.M."/>
            <person name="Berlin A."/>
            <person name="Brown A."/>
            <person name="Chapman S.B."/>
            <person name="Chen Z."/>
            <person name="Dunbar C."/>
            <person name="Freedman E."/>
            <person name="Gearin G."/>
            <person name="Gellesch M."/>
            <person name="Goldberg J."/>
            <person name="Griggs A."/>
            <person name="Gujja S."/>
            <person name="Heiman D."/>
            <person name="Howarth C."/>
            <person name="Larson L."/>
            <person name="Lui A."/>
            <person name="MacDonald P.J.P."/>
            <person name="Mehta T."/>
            <person name="Montmayeur A."/>
            <person name="Murphy C."/>
            <person name="Neiman D."/>
            <person name="Pearson M."/>
            <person name="Priest M."/>
            <person name="Roberts A."/>
            <person name="Saif S."/>
            <person name="Shea T."/>
            <person name="Shenoy N."/>
            <person name="Sisk P."/>
            <person name="Stolte C."/>
            <person name="Sykes S."/>
            <person name="Yandava C."/>
            <person name="Wortman J."/>
            <person name="Nusbaum C."/>
            <person name="Birren B."/>
        </authorList>
    </citation>
    <scope>NUCLEOTIDE SEQUENCE</scope>
    <source>
        <strain>70-15</strain>
    </source>
</reference>
<feature type="compositionally biased region" description="Basic and acidic residues" evidence="1">
    <location>
        <begin position="116"/>
        <end position="130"/>
    </location>
</feature>
<dbReference type="InParanoid" id="G4NH01"/>
<dbReference type="HOGENOM" id="CLU_1170836_0_0_1"/>
<dbReference type="RefSeq" id="XP_003719878.1">
    <property type="nucleotide sequence ID" value="XM_003719830.1"/>
</dbReference>
<dbReference type="GeneID" id="12986252"/>
<sequence>MPCSPTHRYPQKSPRGPAETKGPKDPAALLCRMPVGSRFNHVHARAPSFSSRVDQARRKPPSPQSPTKDRFAMIPSYCVINGVAQLADLALPEVRCSFGEQHYGRRKGWKEIPEANSKMSKEETMKERAPRSTAKRGGYRPAYSRPRKAEGMIMRATFVLVPRREGRVWERRRVLYIFIFCGQVGAGCTRDLLAVDKFNSHSNSRDRRQQNRGNLTFQAFNFWSRDASRTRKARDPQ</sequence>
<proteinExistence type="predicted"/>
<organism evidence="2 3">
    <name type="scientific">Pyricularia oryzae (strain 70-15 / ATCC MYA-4617 / FGSC 8958)</name>
    <name type="common">Rice blast fungus</name>
    <name type="synonym">Magnaporthe oryzae</name>
    <dbReference type="NCBI Taxonomy" id="242507"/>
    <lineage>
        <taxon>Eukaryota</taxon>
        <taxon>Fungi</taxon>
        <taxon>Dikarya</taxon>
        <taxon>Ascomycota</taxon>
        <taxon>Pezizomycotina</taxon>
        <taxon>Sordariomycetes</taxon>
        <taxon>Sordariomycetidae</taxon>
        <taxon>Magnaporthales</taxon>
        <taxon>Pyriculariaceae</taxon>
        <taxon>Pyricularia</taxon>
    </lineage>
</organism>
<evidence type="ECO:0000313" key="2">
    <source>
        <dbReference type="EMBL" id="EHA47511.1"/>
    </source>
</evidence>
<dbReference type="VEuPathDB" id="FungiDB:MGG_17716"/>
<gene>
    <name evidence="2" type="ORF">MGG_17716</name>
</gene>
<dbReference type="AlphaFoldDB" id="G4NH01"/>